<gene>
    <name evidence="2" type="ORF">C8D98_2581</name>
</gene>
<comment type="caution">
    <text evidence="2">The sequence shown here is derived from an EMBL/GenBank/DDBJ whole genome shotgun (WGS) entry which is preliminary data.</text>
</comment>
<feature type="transmembrane region" description="Helical" evidence="1">
    <location>
        <begin position="150"/>
        <end position="170"/>
    </location>
</feature>
<feature type="transmembrane region" description="Helical" evidence="1">
    <location>
        <begin position="30"/>
        <end position="46"/>
    </location>
</feature>
<proteinExistence type="predicted"/>
<dbReference type="AlphaFoldDB" id="A0A4R1K3B1"/>
<keyword evidence="3" id="KW-1185">Reference proteome</keyword>
<keyword evidence="1" id="KW-0472">Membrane</keyword>
<dbReference type="RefSeq" id="WP_132874553.1">
    <property type="nucleotide sequence ID" value="NZ_SMGG01000007.1"/>
</dbReference>
<evidence type="ECO:0000256" key="1">
    <source>
        <dbReference type="SAM" id="Phobius"/>
    </source>
</evidence>
<reference evidence="2 3" key="1">
    <citation type="submission" date="2019-03" db="EMBL/GenBank/DDBJ databases">
        <title>Genomic Encyclopedia of Type Strains, Phase IV (KMG-IV): sequencing the most valuable type-strain genomes for metagenomic binning, comparative biology and taxonomic classification.</title>
        <authorList>
            <person name="Goeker M."/>
        </authorList>
    </citation>
    <scope>NUCLEOTIDE SEQUENCE [LARGE SCALE GENOMIC DNA]</scope>
    <source>
        <strain evidence="2 3">DSM 24984</strain>
    </source>
</reference>
<dbReference type="Proteomes" id="UP000294614">
    <property type="component" value="Unassembled WGS sequence"/>
</dbReference>
<evidence type="ECO:0000313" key="3">
    <source>
        <dbReference type="Proteomes" id="UP000294614"/>
    </source>
</evidence>
<feature type="transmembrane region" description="Helical" evidence="1">
    <location>
        <begin position="58"/>
        <end position="80"/>
    </location>
</feature>
<dbReference type="EMBL" id="SMGG01000007">
    <property type="protein sequence ID" value="TCK58380.1"/>
    <property type="molecule type" value="Genomic_DNA"/>
</dbReference>
<name>A0A4R1K3B1_9BACT</name>
<organism evidence="2 3">
    <name type="scientific">Seleniivibrio woodruffii</name>
    <dbReference type="NCBI Taxonomy" id="1078050"/>
    <lineage>
        <taxon>Bacteria</taxon>
        <taxon>Pseudomonadati</taxon>
        <taxon>Deferribacterota</taxon>
        <taxon>Deferribacteres</taxon>
        <taxon>Deferribacterales</taxon>
        <taxon>Geovibrionaceae</taxon>
        <taxon>Seleniivibrio</taxon>
    </lineage>
</organism>
<keyword evidence="1" id="KW-1133">Transmembrane helix</keyword>
<evidence type="ECO:0000313" key="2">
    <source>
        <dbReference type="EMBL" id="TCK58380.1"/>
    </source>
</evidence>
<dbReference type="OrthoDB" id="7069415at2"/>
<protein>
    <submittedName>
        <fullName evidence="2">Uncharacterized protein</fullName>
    </submittedName>
</protein>
<sequence>MPDDKLYNLAEKIYFHELGRVEHIRNRQQLPMAVLMVFISIYVFFTNKVTLALSDDKHKIFCILLFLSLICFFGALFYFIKVFKYKNIKHMPTAKAISDYRDELEKKSLEPEADWNAEDVFNDWMVKRFNENSSKNFVTNLENSKSLEKCNLFIIMNVFIIVILCFLYTFGSLDKKDSRNDLKIHFIGSNRVNLSYNEKSSGFIIEVDSLNRGITVKEDNDAKN</sequence>
<accession>A0A4R1K3B1</accession>
<keyword evidence="1" id="KW-0812">Transmembrane</keyword>